<accession>A0A1F6EEK1</accession>
<feature type="transmembrane region" description="Helical" evidence="1">
    <location>
        <begin position="99"/>
        <end position="121"/>
    </location>
</feature>
<dbReference type="EMBL" id="MFLV01000011">
    <property type="protein sequence ID" value="OGG71642.1"/>
    <property type="molecule type" value="Genomic_DNA"/>
</dbReference>
<name>A0A1F6EEK1_9BACT</name>
<protein>
    <submittedName>
        <fullName evidence="2">Uncharacterized protein</fullName>
    </submittedName>
</protein>
<evidence type="ECO:0000313" key="3">
    <source>
        <dbReference type="Proteomes" id="UP000179115"/>
    </source>
</evidence>
<sequence length="125" mass="14125">MILNPFPDLFSLSFFAPFLLRLMLGVWLLSSAYRHVQSRHGLENRRFFLWCTVLSKTIVGILLIAGLWTQIAALLAALIALEALFVRRRVPLLAEESPWFYLFILAISFSLLVLGAGAFAFDVPL</sequence>
<dbReference type="STRING" id="1798508.A3A35_00535"/>
<feature type="transmembrane region" description="Helical" evidence="1">
    <location>
        <begin position="71"/>
        <end position="87"/>
    </location>
</feature>
<dbReference type="AlphaFoldDB" id="A0A1F6EEK1"/>
<keyword evidence="1" id="KW-0472">Membrane</keyword>
<comment type="caution">
    <text evidence="2">The sequence shown here is derived from an EMBL/GenBank/DDBJ whole genome shotgun (WGS) entry which is preliminary data.</text>
</comment>
<evidence type="ECO:0000313" key="2">
    <source>
        <dbReference type="EMBL" id="OGG71642.1"/>
    </source>
</evidence>
<evidence type="ECO:0000256" key="1">
    <source>
        <dbReference type="SAM" id="Phobius"/>
    </source>
</evidence>
<feature type="transmembrane region" description="Helical" evidence="1">
    <location>
        <begin position="47"/>
        <end position="65"/>
    </location>
</feature>
<gene>
    <name evidence="2" type="ORF">A3A35_00535</name>
</gene>
<keyword evidence="1" id="KW-0812">Transmembrane</keyword>
<reference evidence="2 3" key="1">
    <citation type="journal article" date="2016" name="Nat. Commun.">
        <title>Thousands of microbial genomes shed light on interconnected biogeochemical processes in an aquifer system.</title>
        <authorList>
            <person name="Anantharaman K."/>
            <person name="Brown C.T."/>
            <person name="Hug L.A."/>
            <person name="Sharon I."/>
            <person name="Castelle C.J."/>
            <person name="Probst A.J."/>
            <person name="Thomas B.C."/>
            <person name="Singh A."/>
            <person name="Wilkins M.J."/>
            <person name="Karaoz U."/>
            <person name="Brodie E.L."/>
            <person name="Williams K.H."/>
            <person name="Hubbard S.S."/>
            <person name="Banfield J.F."/>
        </authorList>
    </citation>
    <scope>NUCLEOTIDE SEQUENCE [LARGE SCALE GENOMIC DNA]</scope>
</reference>
<keyword evidence="1" id="KW-1133">Transmembrane helix</keyword>
<organism evidence="2 3">
    <name type="scientific">Candidatus Kaiserbacteria bacterium RIFCSPLOWO2_01_FULL_51_21</name>
    <dbReference type="NCBI Taxonomy" id="1798508"/>
    <lineage>
        <taxon>Bacteria</taxon>
        <taxon>Candidatus Kaiseribacteriota</taxon>
    </lineage>
</organism>
<feature type="transmembrane region" description="Helical" evidence="1">
    <location>
        <begin position="12"/>
        <end position="35"/>
    </location>
</feature>
<dbReference type="Proteomes" id="UP000179115">
    <property type="component" value="Unassembled WGS sequence"/>
</dbReference>
<proteinExistence type="predicted"/>